<comment type="caution">
    <text evidence="1">The sequence shown here is derived from an EMBL/GenBank/DDBJ whole genome shotgun (WGS) entry which is preliminary data.</text>
</comment>
<gene>
    <name evidence="1" type="ORF">MTR62_15520</name>
</gene>
<keyword evidence="2" id="KW-1185">Reference proteome</keyword>
<protein>
    <submittedName>
        <fullName evidence="1">Uncharacterized protein</fullName>
    </submittedName>
</protein>
<proteinExistence type="predicted"/>
<evidence type="ECO:0000313" key="1">
    <source>
        <dbReference type="EMBL" id="MCJ2184092.1"/>
    </source>
</evidence>
<organism evidence="1 2">
    <name type="scientific">Novosphingobium organovorum</name>
    <dbReference type="NCBI Taxonomy" id="2930092"/>
    <lineage>
        <taxon>Bacteria</taxon>
        <taxon>Pseudomonadati</taxon>
        <taxon>Pseudomonadota</taxon>
        <taxon>Alphaproteobacteria</taxon>
        <taxon>Sphingomonadales</taxon>
        <taxon>Sphingomonadaceae</taxon>
        <taxon>Novosphingobium</taxon>
    </lineage>
</organism>
<name>A0ABT0BGA3_9SPHN</name>
<dbReference type="Proteomes" id="UP001162881">
    <property type="component" value="Unassembled WGS sequence"/>
</dbReference>
<dbReference type="RefSeq" id="WP_244022572.1">
    <property type="nucleotide sequence ID" value="NZ_JALHLF010000076.1"/>
</dbReference>
<accession>A0ABT0BGA3</accession>
<reference evidence="1" key="1">
    <citation type="submission" date="2022-03" db="EMBL/GenBank/DDBJ databases">
        <title>Identification of a novel bacterium isolated from mangrove sediments.</title>
        <authorList>
            <person name="Pan X."/>
        </authorList>
    </citation>
    <scope>NUCLEOTIDE SEQUENCE</scope>
    <source>
        <strain evidence="1">B1949</strain>
    </source>
</reference>
<evidence type="ECO:0000313" key="2">
    <source>
        <dbReference type="Proteomes" id="UP001162881"/>
    </source>
</evidence>
<dbReference type="EMBL" id="JALHLF010000076">
    <property type="protein sequence ID" value="MCJ2184092.1"/>
    <property type="molecule type" value="Genomic_DNA"/>
</dbReference>
<sequence length="60" mass="6292">MSQAARASQSDIKRAVTAVAAAGLPIAKVTVDRDGNIAIYSTVTETEGKPSGWEDVEDRS</sequence>